<organism evidence="1 2">
    <name type="scientific">Saprolegnia parasitica (strain CBS 223.65)</name>
    <dbReference type="NCBI Taxonomy" id="695850"/>
    <lineage>
        <taxon>Eukaryota</taxon>
        <taxon>Sar</taxon>
        <taxon>Stramenopiles</taxon>
        <taxon>Oomycota</taxon>
        <taxon>Saprolegniomycetes</taxon>
        <taxon>Saprolegniales</taxon>
        <taxon>Saprolegniaceae</taxon>
        <taxon>Saprolegnia</taxon>
    </lineage>
</organism>
<dbReference type="VEuPathDB" id="FungiDB:SPRG_13546"/>
<dbReference type="SUPFAM" id="SSF48452">
    <property type="entry name" value="TPR-like"/>
    <property type="match status" value="1"/>
</dbReference>
<dbReference type="Proteomes" id="UP000030745">
    <property type="component" value="Unassembled WGS sequence"/>
</dbReference>
<dbReference type="KEGG" id="spar:SPRG_13546"/>
<dbReference type="InterPro" id="IPR011990">
    <property type="entry name" value="TPR-like_helical_dom_sf"/>
</dbReference>
<dbReference type="RefSeq" id="XP_012208532.1">
    <property type="nucleotide sequence ID" value="XM_012353142.1"/>
</dbReference>
<keyword evidence="2" id="KW-1185">Reference proteome</keyword>
<proteinExistence type="predicted"/>
<dbReference type="EMBL" id="KK583303">
    <property type="protein sequence ID" value="KDO20794.1"/>
    <property type="molecule type" value="Genomic_DNA"/>
</dbReference>
<reference evidence="1 2" key="1">
    <citation type="journal article" date="2013" name="PLoS Genet.">
        <title>Distinctive expansion of potential virulence genes in the genome of the oomycete fish pathogen Saprolegnia parasitica.</title>
        <authorList>
            <person name="Jiang R.H."/>
            <person name="de Bruijn I."/>
            <person name="Haas B.J."/>
            <person name="Belmonte R."/>
            <person name="Lobach L."/>
            <person name="Christie J."/>
            <person name="van den Ackerveken G."/>
            <person name="Bottin A."/>
            <person name="Bulone V."/>
            <person name="Diaz-Moreno S.M."/>
            <person name="Dumas B."/>
            <person name="Fan L."/>
            <person name="Gaulin E."/>
            <person name="Govers F."/>
            <person name="Grenville-Briggs L.J."/>
            <person name="Horner N.R."/>
            <person name="Levin J.Z."/>
            <person name="Mammella M."/>
            <person name="Meijer H.J."/>
            <person name="Morris P."/>
            <person name="Nusbaum C."/>
            <person name="Oome S."/>
            <person name="Phillips A.J."/>
            <person name="van Rooyen D."/>
            <person name="Rzeszutek E."/>
            <person name="Saraiva M."/>
            <person name="Secombes C.J."/>
            <person name="Seidl M.F."/>
            <person name="Snel B."/>
            <person name="Stassen J.H."/>
            <person name="Sykes S."/>
            <person name="Tripathy S."/>
            <person name="van den Berg H."/>
            <person name="Vega-Arreguin J.C."/>
            <person name="Wawra S."/>
            <person name="Young S.K."/>
            <person name="Zeng Q."/>
            <person name="Dieguez-Uribeondo J."/>
            <person name="Russ C."/>
            <person name="Tyler B.M."/>
            <person name="van West P."/>
        </authorList>
    </citation>
    <scope>NUCLEOTIDE SEQUENCE [LARGE SCALE GENOMIC DNA]</scope>
    <source>
        <strain evidence="1 2">CBS 223.65</strain>
    </source>
</reference>
<dbReference type="AlphaFoldDB" id="A0A067BQN3"/>
<protein>
    <recommendedName>
        <fullName evidence="3">MalT-like TPR region domain-containing protein</fullName>
    </recommendedName>
</protein>
<accession>A0A067BQN3</accession>
<evidence type="ECO:0008006" key="3">
    <source>
        <dbReference type="Google" id="ProtNLM"/>
    </source>
</evidence>
<evidence type="ECO:0000313" key="2">
    <source>
        <dbReference type="Proteomes" id="UP000030745"/>
    </source>
</evidence>
<dbReference type="GeneID" id="24135417"/>
<evidence type="ECO:0000313" key="1">
    <source>
        <dbReference type="EMBL" id="KDO20794.1"/>
    </source>
</evidence>
<gene>
    <name evidence="1" type="ORF">SPRG_13546</name>
</gene>
<sequence length="248" mass="27572">MVDSVLCVQLRPSTLSFDNPKQASDQATPQHWSLNPVTTLPWHHPVTLEPMALPMAQLHRLPPWRELGDRLIDDDPALALALFRVCFYTHRVHHGPTAVDTLDAQVAVGECLCKLHAYDAAYDWLHDAMERFDAAEVDDTAKMHDCMATLGHVLLQRQALPQARSLLERVALLDELEAGPSAFVTLESLLEVATVYRYMGKFEAAMNVVVSVVATAEKSFEATCDDVWEDMLHNGVAAECNAIITRCV</sequence>
<name>A0A067BQN3_SAPPC</name>
<dbReference type="Gene3D" id="1.25.40.10">
    <property type="entry name" value="Tetratricopeptide repeat domain"/>
    <property type="match status" value="1"/>
</dbReference>